<evidence type="ECO:0000256" key="4">
    <source>
        <dbReference type="SAM" id="Phobius"/>
    </source>
</evidence>
<dbReference type="EMBL" id="GEEE01021468">
    <property type="protein sequence ID" value="JAP41757.1"/>
    <property type="molecule type" value="Transcribed_RNA"/>
</dbReference>
<evidence type="ECO:0000256" key="2">
    <source>
        <dbReference type="ARBA" id="ARBA00022801"/>
    </source>
</evidence>
<dbReference type="GO" id="GO:0016020">
    <property type="term" value="C:membrane"/>
    <property type="evidence" value="ECO:0007669"/>
    <property type="project" value="TreeGrafter"/>
</dbReference>
<protein>
    <submittedName>
        <fullName evidence="5">Nucleoside-diphosphatase mig-23</fullName>
    </submittedName>
</protein>
<keyword evidence="4" id="KW-1133">Transmembrane helix</keyword>
<evidence type="ECO:0000256" key="3">
    <source>
        <dbReference type="PIRSR" id="PIRSR600407-1"/>
    </source>
</evidence>
<dbReference type="Pfam" id="PF01150">
    <property type="entry name" value="GDA1_CD39"/>
    <property type="match status" value="1"/>
</dbReference>
<proteinExistence type="inferred from homology"/>
<feature type="transmembrane region" description="Helical" evidence="4">
    <location>
        <begin position="33"/>
        <end position="56"/>
    </location>
</feature>
<evidence type="ECO:0000313" key="5">
    <source>
        <dbReference type="EMBL" id="JAP41757.1"/>
    </source>
</evidence>
<keyword evidence="4" id="KW-0472">Membrane</keyword>
<dbReference type="GO" id="GO:0009134">
    <property type="term" value="P:nucleoside diphosphate catabolic process"/>
    <property type="evidence" value="ECO:0007669"/>
    <property type="project" value="TreeGrafter"/>
</dbReference>
<keyword evidence="2" id="KW-0378">Hydrolase</keyword>
<accession>A0A0X3NW49</accession>
<organism evidence="5">
    <name type="scientific">Schistocephalus solidus</name>
    <name type="common">Tapeworm</name>
    <dbReference type="NCBI Taxonomy" id="70667"/>
    <lineage>
        <taxon>Eukaryota</taxon>
        <taxon>Metazoa</taxon>
        <taxon>Spiralia</taxon>
        <taxon>Lophotrochozoa</taxon>
        <taxon>Platyhelminthes</taxon>
        <taxon>Cestoda</taxon>
        <taxon>Eucestoda</taxon>
        <taxon>Diphyllobothriidea</taxon>
        <taxon>Diphyllobothriidae</taxon>
        <taxon>Schistocephalus</taxon>
    </lineage>
</organism>
<feature type="non-terminal residue" evidence="5">
    <location>
        <position position="1"/>
    </location>
</feature>
<dbReference type="GO" id="GO:0017110">
    <property type="term" value="F:nucleoside diphosphate phosphatase activity"/>
    <property type="evidence" value="ECO:0007669"/>
    <property type="project" value="TreeGrafter"/>
</dbReference>
<dbReference type="PANTHER" id="PTHR11782:SF83">
    <property type="entry name" value="GUANOSINE-DIPHOSPHATASE"/>
    <property type="match status" value="1"/>
</dbReference>
<feature type="non-terminal residue" evidence="5">
    <location>
        <position position="204"/>
    </location>
</feature>
<evidence type="ECO:0000256" key="1">
    <source>
        <dbReference type="ARBA" id="ARBA00009283"/>
    </source>
</evidence>
<dbReference type="Gene3D" id="3.30.420.40">
    <property type="match status" value="1"/>
</dbReference>
<gene>
    <name evidence="5" type="primary">MIG23</name>
    <name evidence="5" type="ORF">TR148932</name>
</gene>
<sequence length="204" mass="23023">SCLVPYIQHWNGPGDMEINEPKVRTSATRLRKFITRLLLVLLLVVLLLIIILVTVYCIAPDVFYAYCIIVDAGSTSTKVTLFRWRDWPSRSNGWIEQVNHTKTKKGISAYALKPEEASATLVPVIQRLLDANVPAAKRKSTRLFLGATAGMRLLNVRHPLYADELLQELRDALSKIGVTVNNVYSDIRIISGDWEGRYAWISVN</sequence>
<dbReference type="InterPro" id="IPR000407">
    <property type="entry name" value="GDA1_CD39_NTPase"/>
</dbReference>
<dbReference type="AlphaFoldDB" id="A0A0X3NW49"/>
<keyword evidence="4" id="KW-0812">Transmembrane</keyword>
<name>A0A0X3NW49_SCHSO</name>
<reference evidence="5" key="1">
    <citation type="submission" date="2016-01" db="EMBL/GenBank/DDBJ databases">
        <title>Reference transcriptome for the parasite Schistocephalus solidus: insights into the molecular evolution of parasitism.</title>
        <authorList>
            <person name="Hebert F.O."/>
            <person name="Grambauer S."/>
            <person name="Barber I."/>
            <person name="Landry C.R."/>
            <person name="Aubin-Horth N."/>
        </authorList>
    </citation>
    <scope>NUCLEOTIDE SEQUENCE</scope>
</reference>
<comment type="similarity">
    <text evidence="1">Belongs to the GDA1/CD39 NTPase family.</text>
</comment>
<dbReference type="PANTHER" id="PTHR11782">
    <property type="entry name" value="ADENOSINE/GUANOSINE DIPHOSPHATASE"/>
    <property type="match status" value="1"/>
</dbReference>
<feature type="active site" description="Proton acceptor" evidence="3">
    <location>
        <position position="195"/>
    </location>
</feature>